<accession>A0A974H8K0</accession>
<protein>
    <submittedName>
        <fullName evidence="1">Uncharacterized protein</fullName>
    </submittedName>
</protein>
<dbReference type="EMBL" id="CM004480">
    <property type="protein sequence ID" value="OCT68630.1"/>
    <property type="molecule type" value="Genomic_DNA"/>
</dbReference>
<dbReference type="AlphaFoldDB" id="A0A974H8K0"/>
<organism evidence="1 2">
    <name type="scientific">Xenopus laevis</name>
    <name type="common">African clawed frog</name>
    <dbReference type="NCBI Taxonomy" id="8355"/>
    <lineage>
        <taxon>Eukaryota</taxon>
        <taxon>Metazoa</taxon>
        <taxon>Chordata</taxon>
        <taxon>Craniata</taxon>
        <taxon>Vertebrata</taxon>
        <taxon>Euteleostomi</taxon>
        <taxon>Amphibia</taxon>
        <taxon>Batrachia</taxon>
        <taxon>Anura</taxon>
        <taxon>Pipoidea</taxon>
        <taxon>Pipidae</taxon>
        <taxon>Xenopodinae</taxon>
        <taxon>Xenopus</taxon>
        <taxon>Xenopus</taxon>
    </lineage>
</organism>
<gene>
    <name evidence="1" type="ORF">XELAEV_18039916mg</name>
</gene>
<proteinExistence type="predicted"/>
<evidence type="ECO:0000313" key="2">
    <source>
        <dbReference type="Proteomes" id="UP000694892"/>
    </source>
</evidence>
<dbReference type="Proteomes" id="UP000694892">
    <property type="component" value="Chromosome 8L"/>
</dbReference>
<sequence>MPQCLYLVVQICFPYFTGQKNDLLRSPSVGFIHLYYIIEFRVCSFCVPDHTLCISGDEVQPRSQINREL</sequence>
<name>A0A974H8K0_XENLA</name>
<evidence type="ECO:0000313" key="1">
    <source>
        <dbReference type="EMBL" id="OCT68630.1"/>
    </source>
</evidence>
<reference evidence="2" key="1">
    <citation type="journal article" date="2016" name="Nature">
        <title>Genome evolution in the allotetraploid frog Xenopus laevis.</title>
        <authorList>
            <person name="Session A.M."/>
            <person name="Uno Y."/>
            <person name="Kwon T."/>
            <person name="Chapman J.A."/>
            <person name="Toyoda A."/>
            <person name="Takahashi S."/>
            <person name="Fukui A."/>
            <person name="Hikosaka A."/>
            <person name="Suzuki A."/>
            <person name="Kondo M."/>
            <person name="van Heeringen S.J."/>
            <person name="Quigley I."/>
            <person name="Heinz S."/>
            <person name="Ogino H."/>
            <person name="Ochi H."/>
            <person name="Hellsten U."/>
            <person name="Lyons J.B."/>
            <person name="Simakov O."/>
            <person name="Putnam N."/>
            <person name="Stites J."/>
            <person name="Kuroki Y."/>
            <person name="Tanaka T."/>
            <person name="Michiue T."/>
            <person name="Watanabe M."/>
            <person name="Bogdanovic O."/>
            <person name="Lister R."/>
            <person name="Georgiou G."/>
            <person name="Paranjpe S.S."/>
            <person name="van Kruijsbergen I."/>
            <person name="Shu S."/>
            <person name="Carlson J."/>
            <person name="Kinoshita T."/>
            <person name="Ohta Y."/>
            <person name="Mawaribuchi S."/>
            <person name="Jenkins J."/>
            <person name="Grimwood J."/>
            <person name="Schmutz J."/>
            <person name="Mitros T."/>
            <person name="Mozaffari S.V."/>
            <person name="Suzuki Y."/>
            <person name="Haramoto Y."/>
            <person name="Yamamoto T.S."/>
            <person name="Takagi C."/>
            <person name="Heald R."/>
            <person name="Miller K."/>
            <person name="Haudenschild C."/>
            <person name="Kitzman J."/>
            <person name="Nakayama T."/>
            <person name="Izutsu Y."/>
            <person name="Robert J."/>
            <person name="Fortriede J."/>
            <person name="Burns K."/>
            <person name="Lotay V."/>
            <person name="Karimi K."/>
            <person name="Yasuoka Y."/>
            <person name="Dichmann D.S."/>
            <person name="Flajnik M.F."/>
            <person name="Houston D.W."/>
            <person name="Shendure J."/>
            <person name="DuPasquier L."/>
            <person name="Vize P.D."/>
            <person name="Zorn A.M."/>
            <person name="Ito M."/>
            <person name="Marcotte E.M."/>
            <person name="Wallingford J.B."/>
            <person name="Ito Y."/>
            <person name="Asashima M."/>
            <person name="Ueno N."/>
            <person name="Matsuda Y."/>
            <person name="Veenstra G.J."/>
            <person name="Fujiyama A."/>
            <person name="Harland R.M."/>
            <person name="Taira M."/>
            <person name="Rokhsar D.S."/>
        </authorList>
    </citation>
    <scope>NUCLEOTIDE SEQUENCE [LARGE SCALE GENOMIC DNA]</scope>
    <source>
        <strain evidence="2">J</strain>
    </source>
</reference>